<feature type="domain" description="Thioredoxin-like fold" evidence="2">
    <location>
        <begin position="18"/>
        <end position="114"/>
    </location>
</feature>
<dbReference type="PANTHER" id="PTHR12289:SF41">
    <property type="entry name" value="FAILED AXON CONNECTIONS-RELATED"/>
    <property type="match status" value="1"/>
</dbReference>
<evidence type="ECO:0000259" key="2">
    <source>
        <dbReference type="Pfam" id="PF17172"/>
    </source>
</evidence>
<name>A0A059G6H3_9PROT</name>
<dbReference type="InterPro" id="IPR050931">
    <property type="entry name" value="Mito_Protein_Transport_Metaxin"/>
</dbReference>
<dbReference type="InterPro" id="IPR012336">
    <property type="entry name" value="Thioredoxin-like_fold"/>
</dbReference>
<dbReference type="InterPro" id="IPR036249">
    <property type="entry name" value="Thioredoxin-like_sf"/>
</dbReference>
<comment type="caution">
    <text evidence="3">The sequence shown here is derived from an EMBL/GenBank/DDBJ whole genome shotgun (WGS) entry which is preliminary data.</text>
</comment>
<dbReference type="InterPro" id="IPR026928">
    <property type="entry name" value="FAX/IsoI-like"/>
</dbReference>
<dbReference type="Pfam" id="PF17172">
    <property type="entry name" value="GST_N_4"/>
    <property type="match status" value="1"/>
</dbReference>
<keyword evidence="4" id="KW-1185">Reference proteome</keyword>
<dbReference type="InterPro" id="IPR040079">
    <property type="entry name" value="Glutathione_S-Trfase"/>
</dbReference>
<sequence>MITLYGWGPMFDCPSPSPFVMKTDIQLQMLGVEFDRAIADLEAVSKHKAPYVMDGDVLVQDSNFIRAHFEKKLHKSLDAGLTDEQRAAGWALERMVEDNLAAVMRTERWLKDENFYKGPIHFFDGMPEPALSDMVAGLREGMAATHYATGIGRHTEAERLQLAEWDLQAVAIQLGAKPYLFGDKPKAADASVVSVLINCATEFFDTPLTDLVRGHTNLVAYMDRMKATFFARTVWPATEMA</sequence>
<dbReference type="Pfam" id="PF17171">
    <property type="entry name" value="GST_C_6"/>
    <property type="match status" value="1"/>
</dbReference>
<dbReference type="RefSeq" id="WP_051624746.1">
    <property type="nucleotide sequence ID" value="NZ_ARYL01000014.1"/>
</dbReference>
<evidence type="ECO:0000313" key="4">
    <source>
        <dbReference type="Proteomes" id="UP000024942"/>
    </source>
</evidence>
<dbReference type="PATRIC" id="fig|1280953.3.peg.2118"/>
<dbReference type="InterPro" id="IPR033468">
    <property type="entry name" value="Metaxin_GST"/>
</dbReference>
<dbReference type="EMBL" id="ARYL01000014">
    <property type="protein sequence ID" value="KDA02417.1"/>
    <property type="molecule type" value="Genomic_DNA"/>
</dbReference>
<dbReference type="OrthoDB" id="7664269at2"/>
<gene>
    <name evidence="3" type="ORF">HOC_10494</name>
</gene>
<organism evidence="3 4">
    <name type="scientific">Hyphomonas oceanitis SCH89</name>
    <dbReference type="NCBI Taxonomy" id="1280953"/>
    <lineage>
        <taxon>Bacteria</taxon>
        <taxon>Pseudomonadati</taxon>
        <taxon>Pseudomonadota</taxon>
        <taxon>Alphaproteobacteria</taxon>
        <taxon>Hyphomonadales</taxon>
        <taxon>Hyphomonadaceae</taxon>
        <taxon>Hyphomonas</taxon>
    </lineage>
</organism>
<dbReference type="CDD" id="cd03193">
    <property type="entry name" value="GST_C_Metaxin"/>
    <property type="match status" value="1"/>
</dbReference>
<dbReference type="SFLD" id="SFLDG01180">
    <property type="entry name" value="SUF1"/>
    <property type="match status" value="1"/>
</dbReference>
<dbReference type="SFLD" id="SFLDG01200">
    <property type="entry name" value="SUF1.1"/>
    <property type="match status" value="1"/>
</dbReference>
<dbReference type="Proteomes" id="UP000024942">
    <property type="component" value="Unassembled WGS sequence"/>
</dbReference>
<dbReference type="GO" id="GO:0016740">
    <property type="term" value="F:transferase activity"/>
    <property type="evidence" value="ECO:0007669"/>
    <property type="project" value="UniProtKB-KW"/>
</dbReference>
<dbReference type="AlphaFoldDB" id="A0A059G6H3"/>
<dbReference type="SFLD" id="SFLDS00019">
    <property type="entry name" value="Glutathione_Transferase_(cytos"/>
    <property type="match status" value="1"/>
</dbReference>
<dbReference type="STRING" id="1280953.HOC_10494"/>
<evidence type="ECO:0000313" key="3">
    <source>
        <dbReference type="EMBL" id="KDA02417.1"/>
    </source>
</evidence>
<proteinExistence type="predicted"/>
<dbReference type="InterPro" id="IPR036282">
    <property type="entry name" value="Glutathione-S-Trfase_C_sf"/>
</dbReference>
<dbReference type="PANTHER" id="PTHR12289">
    <property type="entry name" value="METAXIN RELATED"/>
    <property type="match status" value="1"/>
</dbReference>
<feature type="domain" description="Metaxin glutathione S-transferase" evidence="1">
    <location>
        <begin position="164"/>
        <end position="225"/>
    </location>
</feature>
<reference evidence="3 4" key="1">
    <citation type="journal article" date="2014" name="Antonie Van Leeuwenhoek">
        <title>Hyphomonas beringensis sp. nov. and Hyphomonas chukchiensis sp. nov., isolated from surface seawater of the Bering Sea and Chukchi Sea.</title>
        <authorList>
            <person name="Li C."/>
            <person name="Lai Q."/>
            <person name="Li G."/>
            <person name="Dong C."/>
            <person name="Wang J."/>
            <person name="Liao Y."/>
            <person name="Shao Z."/>
        </authorList>
    </citation>
    <scope>NUCLEOTIDE SEQUENCE [LARGE SCALE GENOMIC DNA]</scope>
    <source>
        <strain evidence="3 4">SCH89</strain>
    </source>
</reference>
<accession>A0A059G6H3</accession>
<dbReference type="SUPFAM" id="SSF47616">
    <property type="entry name" value="GST C-terminal domain-like"/>
    <property type="match status" value="1"/>
</dbReference>
<dbReference type="Gene3D" id="1.20.1050.10">
    <property type="match status" value="1"/>
</dbReference>
<dbReference type="SUPFAM" id="SSF52833">
    <property type="entry name" value="Thioredoxin-like"/>
    <property type="match status" value="1"/>
</dbReference>
<evidence type="ECO:0000259" key="1">
    <source>
        <dbReference type="Pfam" id="PF17171"/>
    </source>
</evidence>
<protein>
    <submittedName>
        <fullName evidence="3">Glutathione S-transferase</fullName>
    </submittedName>
</protein>
<dbReference type="eggNOG" id="COG0625">
    <property type="taxonomic scope" value="Bacteria"/>
</dbReference>
<keyword evidence="3" id="KW-0808">Transferase</keyword>